<sequence>MNSKIKHMYDALLALRSLTDRATPVTADGAGGGYVDLHHLLPEGTPGEPGALGDVAGLFGQRPFDVVIQVDAIDTTSGSETYTLKLQTVDANKANPVDVPFGGAVITSALVGEPLVVKIDPAVLKLADADAAYLRIFADVGGATPSISYYAFAAPNSRA</sequence>
<protein>
    <submittedName>
        <fullName evidence="1">Minor capsid protein</fullName>
    </submittedName>
</protein>
<dbReference type="EMBL" id="MH588545">
    <property type="protein sequence ID" value="AXQ68624.1"/>
    <property type="molecule type" value="Genomic_DNA"/>
</dbReference>
<evidence type="ECO:0000313" key="1">
    <source>
        <dbReference type="EMBL" id="AXQ68624.1"/>
    </source>
</evidence>
<name>A0A385E9U5_9CAUD</name>
<dbReference type="Gene3D" id="2.60.120.1110">
    <property type="match status" value="1"/>
</dbReference>
<keyword evidence="2" id="KW-1185">Reference proteome</keyword>
<evidence type="ECO:0000313" key="2">
    <source>
        <dbReference type="Proteomes" id="UP000259026"/>
    </source>
</evidence>
<dbReference type="Proteomes" id="UP000259026">
    <property type="component" value="Segment"/>
</dbReference>
<gene>
    <name evidence="1" type="ORF">CcrPW_gp085</name>
</gene>
<organism evidence="1 2">
    <name type="scientific">Caulobacter phage CcrPW</name>
    <dbReference type="NCBI Taxonomy" id="2283271"/>
    <lineage>
        <taxon>Viruses</taxon>
        <taxon>Duplodnaviria</taxon>
        <taxon>Heunggongvirae</taxon>
        <taxon>Uroviricota</taxon>
        <taxon>Caudoviricetes</taxon>
        <taxon>Jeanschmidtviridae</taxon>
        <taxon>Colossusvirus</taxon>
        <taxon>Colossusvirus PW</taxon>
    </lineage>
</organism>
<reference evidence="1" key="1">
    <citation type="submission" date="2018-07" db="EMBL/GenBank/DDBJ databases">
        <authorList>
            <person name="Quirk P.G."/>
            <person name="Krulwich T.A."/>
        </authorList>
    </citation>
    <scope>NUCLEOTIDE SEQUENCE</scope>
</reference>
<accession>A0A385E9U5</accession>
<proteinExistence type="predicted"/>
<reference evidence="1" key="2">
    <citation type="submission" date="2018-09" db="EMBL/GenBank/DDBJ databases">
        <title>Giant CbK-like Caulobacter bacteriophages have genetically divergent genomes.</title>
        <authorList>
            <person name="Wilson K."/>
            <person name="Ely B."/>
        </authorList>
    </citation>
    <scope>NUCLEOTIDE SEQUENCE [LARGE SCALE GENOMIC DNA]</scope>
</reference>